<feature type="compositionally biased region" description="Pro residues" evidence="1">
    <location>
        <begin position="562"/>
        <end position="583"/>
    </location>
</feature>
<proteinExistence type="predicted"/>
<dbReference type="RefSeq" id="WP_073052344.1">
    <property type="nucleotide sequence ID" value="NZ_FQUP01000001.1"/>
</dbReference>
<accession>A0A1M4ZK79</accession>
<dbReference type="GO" id="GO:0034605">
    <property type="term" value="P:cellular response to heat"/>
    <property type="evidence" value="ECO:0007669"/>
    <property type="project" value="TreeGrafter"/>
</dbReference>
<feature type="compositionally biased region" description="Basic and acidic residues" evidence="1">
    <location>
        <begin position="706"/>
        <end position="722"/>
    </location>
</feature>
<evidence type="ECO:0000256" key="1">
    <source>
        <dbReference type="SAM" id="MobiDB-lite"/>
    </source>
</evidence>
<dbReference type="OrthoDB" id="5485224at2"/>
<dbReference type="PANTHER" id="PTHR43670:SF103">
    <property type="entry name" value="EXPRESSED PROTEIN"/>
    <property type="match status" value="1"/>
</dbReference>
<dbReference type="InterPro" id="IPR046535">
    <property type="entry name" value="DUF6600"/>
</dbReference>
<dbReference type="Pfam" id="PF20245">
    <property type="entry name" value="DUF6600"/>
    <property type="match status" value="1"/>
</dbReference>
<dbReference type="STRING" id="1122133.SAMN02745157_1843"/>
<feature type="compositionally biased region" description="Pro residues" evidence="1">
    <location>
        <begin position="591"/>
        <end position="608"/>
    </location>
</feature>
<protein>
    <submittedName>
        <fullName evidence="2">Uncharacterized protein</fullName>
    </submittedName>
</protein>
<feature type="compositionally biased region" description="Pro residues" evidence="1">
    <location>
        <begin position="540"/>
        <end position="550"/>
    </location>
</feature>
<gene>
    <name evidence="2" type="ORF">SAMN02745157_1843</name>
</gene>
<feature type="region of interest" description="Disordered" evidence="1">
    <location>
        <begin position="404"/>
        <end position="737"/>
    </location>
</feature>
<feature type="compositionally biased region" description="Pro residues" evidence="1">
    <location>
        <begin position="631"/>
        <end position="699"/>
    </location>
</feature>
<feature type="compositionally biased region" description="Low complexity" evidence="1">
    <location>
        <begin position="88"/>
        <end position="97"/>
    </location>
</feature>
<dbReference type="CDD" id="cd22265">
    <property type="entry name" value="UDM1_RNF168"/>
    <property type="match status" value="1"/>
</dbReference>
<keyword evidence="3" id="KW-1185">Reference proteome</keyword>
<evidence type="ECO:0000313" key="3">
    <source>
        <dbReference type="Proteomes" id="UP000184485"/>
    </source>
</evidence>
<evidence type="ECO:0000313" key="2">
    <source>
        <dbReference type="EMBL" id="SHF18449.1"/>
    </source>
</evidence>
<feature type="compositionally biased region" description="Basic and acidic residues" evidence="1">
    <location>
        <begin position="413"/>
        <end position="440"/>
    </location>
</feature>
<name>A0A1M4ZK79_9HYPH</name>
<organism evidence="2 3">
    <name type="scientific">Kaistia soli DSM 19436</name>
    <dbReference type="NCBI Taxonomy" id="1122133"/>
    <lineage>
        <taxon>Bacteria</taxon>
        <taxon>Pseudomonadati</taxon>
        <taxon>Pseudomonadota</taxon>
        <taxon>Alphaproteobacteria</taxon>
        <taxon>Hyphomicrobiales</taxon>
        <taxon>Kaistiaceae</taxon>
        <taxon>Kaistia</taxon>
    </lineage>
</organism>
<dbReference type="AlphaFoldDB" id="A0A1M4ZK79"/>
<feature type="compositionally biased region" description="Low complexity" evidence="1">
    <location>
        <begin position="47"/>
        <end position="80"/>
    </location>
</feature>
<sequence length="737" mass="78685">MNIWGLAGAAVIGGVAVASAGVLTGVIEVPYSIQIAPKNPPAPAPEPVAEAPQAQAETPAATPVAQPAKPLPVAQTAAVTPPRPRPRPVTVKPAPSPIPVASAPYQANQPTGDIDYFFDALAPYGQWVADRAYGYVFVPDRRGAGWRPYQEGQWVWTDDYGWYWQSNEPFGWATYHYGRWDYSPAYGWFWVPGDVWSPAWVTFRTGGGSVGWAPVAPDRKGYAYGMPRRYQPPVAESWVFVDQRAFGGADIGRRAVPIDEIGDYLGRAQDVRRPRWQDGRFYNDPVGRPSQPSREIVYVDQQDDIFEDNRSGRIGVFRPQIDDGNFNRRPDRYVNDVPREDRSLIRQFVPQSGSGTDAVSAALLSVLAPAERQTLDDSRQQDGGAWQAEINRLNAEKAALVEQQRQASASRQTEIDAAVKKAEAERQAQQDQLRKEREARAQSVLEKVAAEPKPQPPAGQQPPQPDQPQPPRAEPSTPAEPAPPPPAAPAAPSIPPPPPAPASEPAPASPKPPKRERPVEQPASQPQPPAPAAEAAPQPEAVPPAEQPPARPKRQKPAEQAVPPPEPPAPAAEPESPPQPEAAPPGEAAPQPEPPAPAAEPAPQPEAVPPAEERPARPKRQKPPEQAAPQPEAPPPAAEPTPSPEPPAPAAEPAPQPEPAPPAAEPARQPEPPAPAAEPVPQPEAPAPAAEPAPQPEAAPPVGEAPRGERGGERPNKHRESCPEGMVAQPDGGCAAP</sequence>
<dbReference type="EMBL" id="FQUP01000001">
    <property type="protein sequence ID" value="SHF18449.1"/>
    <property type="molecule type" value="Genomic_DNA"/>
</dbReference>
<reference evidence="2 3" key="1">
    <citation type="submission" date="2016-11" db="EMBL/GenBank/DDBJ databases">
        <authorList>
            <person name="Jaros S."/>
            <person name="Januszkiewicz K."/>
            <person name="Wedrychowicz H."/>
        </authorList>
    </citation>
    <scope>NUCLEOTIDE SEQUENCE [LARGE SCALE GENOMIC DNA]</scope>
    <source>
        <strain evidence="2 3">DSM 19436</strain>
    </source>
</reference>
<feature type="compositionally biased region" description="Pro residues" evidence="1">
    <location>
        <begin position="453"/>
        <end position="511"/>
    </location>
</feature>
<dbReference type="PANTHER" id="PTHR43670">
    <property type="entry name" value="HEAT SHOCK PROTEIN 26"/>
    <property type="match status" value="1"/>
</dbReference>
<dbReference type="Proteomes" id="UP000184485">
    <property type="component" value="Unassembled WGS sequence"/>
</dbReference>
<feature type="region of interest" description="Disordered" evidence="1">
    <location>
        <begin position="41"/>
        <end position="97"/>
    </location>
</feature>